<dbReference type="SUPFAM" id="SSF52743">
    <property type="entry name" value="Subtilisin-like"/>
    <property type="match status" value="1"/>
</dbReference>
<keyword evidence="2 5" id="KW-0645">Protease</keyword>
<dbReference type="PROSITE" id="PS00137">
    <property type="entry name" value="SUBTILASE_HIS"/>
    <property type="match status" value="1"/>
</dbReference>
<feature type="chain" id="PRO_5010319163" description="Peptidase S8/S53 domain-containing protein" evidence="6">
    <location>
        <begin position="20"/>
        <end position="385"/>
    </location>
</feature>
<comment type="caution">
    <text evidence="8">The sequence shown here is derived from an EMBL/GenBank/DDBJ whole genome shotgun (WGS) entry which is preliminary data.</text>
</comment>
<gene>
    <name evidence="8" type="ORF">PMKS-002988</name>
</gene>
<organism evidence="8 9">
    <name type="scientific">Pichia membranifaciens</name>
    <dbReference type="NCBI Taxonomy" id="4926"/>
    <lineage>
        <taxon>Eukaryota</taxon>
        <taxon>Fungi</taxon>
        <taxon>Dikarya</taxon>
        <taxon>Ascomycota</taxon>
        <taxon>Saccharomycotina</taxon>
        <taxon>Pichiomycetes</taxon>
        <taxon>Pichiales</taxon>
        <taxon>Pichiaceae</taxon>
        <taxon>Pichia</taxon>
    </lineage>
</organism>
<dbReference type="InterPro" id="IPR050131">
    <property type="entry name" value="Peptidase_S8_subtilisin-like"/>
</dbReference>
<keyword evidence="3 5" id="KW-0378">Hydrolase</keyword>
<evidence type="ECO:0000256" key="1">
    <source>
        <dbReference type="ARBA" id="ARBA00011073"/>
    </source>
</evidence>
<dbReference type="GO" id="GO:0006508">
    <property type="term" value="P:proteolysis"/>
    <property type="evidence" value="ECO:0007669"/>
    <property type="project" value="UniProtKB-KW"/>
</dbReference>
<dbReference type="PANTHER" id="PTHR43806">
    <property type="entry name" value="PEPTIDASE S8"/>
    <property type="match status" value="1"/>
</dbReference>
<feature type="domain" description="Peptidase S8/S53" evidence="7">
    <location>
        <begin position="125"/>
        <end position="353"/>
    </location>
</feature>
<protein>
    <recommendedName>
        <fullName evidence="7">Peptidase S8/S53 domain-containing protein</fullName>
    </recommendedName>
</protein>
<dbReference type="PROSITE" id="PS00136">
    <property type="entry name" value="SUBTILASE_ASP"/>
    <property type="match status" value="1"/>
</dbReference>
<feature type="active site" description="Charge relay system" evidence="5">
    <location>
        <position position="130"/>
    </location>
</feature>
<dbReference type="Pfam" id="PF00082">
    <property type="entry name" value="Peptidase_S8"/>
    <property type="match status" value="1"/>
</dbReference>
<evidence type="ECO:0000313" key="8">
    <source>
        <dbReference type="EMBL" id="GAV29487.1"/>
    </source>
</evidence>
<dbReference type="InterPro" id="IPR015500">
    <property type="entry name" value="Peptidase_S8_subtilisin-rel"/>
</dbReference>
<dbReference type="OrthoDB" id="206201at2759"/>
<dbReference type="AlphaFoldDB" id="A0A1Q2YIV4"/>
<feature type="signal peptide" evidence="6">
    <location>
        <begin position="1"/>
        <end position="19"/>
    </location>
</feature>
<name>A0A1Q2YIV4_9ASCO</name>
<dbReference type="Gene3D" id="3.40.50.200">
    <property type="entry name" value="Peptidase S8/S53 domain"/>
    <property type="match status" value="1"/>
</dbReference>
<dbReference type="Proteomes" id="UP000186136">
    <property type="component" value="Unassembled WGS sequence"/>
</dbReference>
<evidence type="ECO:0000256" key="2">
    <source>
        <dbReference type="ARBA" id="ARBA00022670"/>
    </source>
</evidence>
<evidence type="ECO:0000256" key="4">
    <source>
        <dbReference type="ARBA" id="ARBA00022825"/>
    </source>
</evidence>
<dbReference type="InterPro" id="IPR023827">
    <property type="entry name" value="Peptidase_S8_Asp-AS"/>
</dbReference>
<dbReference type="PANTHER" id="PTHR43806:SF13">
    <property type="entry name" value="SUBTILASE-TYPE PROTEINASE RRT12"/>
    <property type="match status" value="1"/>
</dbReference>
<evidence type="ECO:0000256" key="6">
    <source>
        <dbReference type="SAM" id="SignalP"/>
    </source>
</evidence>
<sequence>MLPLNYVLLVLQLTAIVVSEKLIVQLNPETSFTSFEKKYLGQVKGSAFDNIQIGSIKAIMGDFNLNVQKSIYFDKSVLSINSDADLKLCEVQSFAPRHLVRLSQMNPIHKRQKMNFKFGMLNPVNVYILDTGINSKHPDFTNRVEVRKPSSKIDGDKNIYEDPIGHGTAVASVIGSQLLGVCKNCNLISYQILNDLGQGKLRNLILALTKIYHSEKRGTIVMPFTTPKSELLNDILHEMRASNFTLVGAAGNFNDDACKYSPASSVDVLTVGSIDSTTDTIAKFSNYGPCVDLFADGINIITLDNDNELLKLRSGTSLSAGITAGLVATFLGLNDVIDGESNYDAIKKIKNTAIENRIRPQEFFKETKTPNRILHNYSGNWKIAF</sequence>
<proteinExistence type="inferred from homology"/>
<feature type="active site" description="Charge relay system" evidence="5">
    <location>
        <position position="317"/>
    </location>
</feature>
<dbReference type="EMBL" id="BDGI01000123">
    <property type="protein sequence ID" value="GAV29487.1"/>
    <property type="molecule type" value="Genomic_DNA"/>
</dbReference>
<accession>A0A1Q2YIV4</accession>
<feature type="active site" description="Charge relay system" evidence="5">
    <location>
        <position position="166"/>
    </location>
</feature>
<reference evidence="8 9" key="1">
    <citation type="submission" date="2016-08" db="EMBL/GenBank/DDBJ databases">
        <title>Whole genome shotgun sequence of Pichia membranifaciens KS47-1.</title>
        <authorList>
            <person name="Konishi M."/>
            <person name="Ishida M."/>
            <person name="Arakawa T."/>
            <person name="Kato Y."/>
            <person name="Horiuchi J."/>
        </authorList>
    </citation>
    <scope>NUCLEOTIDE SEQUENCE [LARGE SCALE GENOMIC DNA]</scope>
    <source>
        <strain evidence="8 9">KS47-1</strain>
    </source>
</reference>
<evidence type="ECO:0000256" key="5">
    <source>
        <dbReference type="PROSITE-ProRule" id="PRU01240"/>
    </source>
</evidence>
<evidence type="ECO:0000313" key="9">
    <source>
        <dbReference type="Proteomes" id="UP000186136"/>
    </source>
</evidence>
<dbReference type="InterPro" id="IPR000209">
    <property type="entry name" value="Peptidase_S8/S53_dom"/>
</dbReference>
<keyword evidence="9" id="KW-1185">Reference proteome</keyword>
<comment type="similarity">
    <text evidence="1 5">Belongs to the peptidase S8 family.</text>
</comment>
<dbReference type="PRINTS" id="PR00723">
    <property type="entry name" value="SUBTILISIN"/>
</dbReference>
<dbReference type="GO" id="GO:0004252">
    <property type="term" value="F:serine-type endopeptidase activity"/>
    <property type="evidence" value="ECO:0007669"/>
    <property type="project" value="UniProtKB-UniRule"/>
</dbReference>
<evidence type="ECO:0000259" key="7">
    <source>
        <dbReference type="Pfam" id="PF00082"/>
    </source>
</evidence>
<keyword evidence="4 5" id="KW-0720">Serine protease</keyword>
<evidence type="ECO:0000256" key="3">
    <source>
        <dbReference type="ARBA" id="ARBA00022801"/>
    </source>
</evidence>
<dbReference type="InterPro" id="IPR036852">
    <property type="entry name" value="Peptidase_S8/S53_dom_sf"/>
</dbReference>
<dbReference type="PROSITE" id="PS51892">
    <property type="entry name" value="SUBTILASE"/>
    <property type="match status" value="1"/>
</dbReference>
<dbReference type="InterPro" id="IPR022398">
    <property type="entry name" value="Peptidase_S8_His-AS"/>
</dbReference>
<keyword evidence="6" id="KW-0732">Signal</keyword>